<dbReference type="OrthoDB" id="328808at2"/>
<dbReference type="Gene3D" id="3.30.420.60">
    <property type="entry name" value="eRF1 domain 2"/>
    <property type="match status" value="1"/>
</dbReference>
<comment type="caution">
    <text evidence="1">The sequence shown here is derived from an EMBL/GenBank/DDBJ whole genome shotgun (WGS) entry which is preliminary data.</text>
</comment>
<dbReference type="RefSeq" id="WP_108929824.1">
    <property type="nucleotide sequence ID" value="NZ_BFAY01000011.1"/>
</dbReference>
<dbReference type="Proteomes" id="UP000245076">
    <property type="component" value="Unassembled WGS sequence"/>
</dbReference>
<dbReference type="InterPro" id="IPR042226">
    <property type="entry name" value="eFR1_2_sf"/>
</dbReference>
<reference evidence="1 2" key="1">
    <citation type="submission" date="2018-02" db="EMBL/GenBank/DDBJ databases">
        <title>Novel Leptospira species isolated from soil and water in Japan.</title>
        <authorList>
            <person name="Nakao R."/>
            <person name="Masuzawa T."/>
        </authorList>
    </citation>
    <scope>NUCLEOTIDE SEQUENCE [LARGE SCALE GENOMIC DNA]</scope>
    <source>
        <strain evidence="1 2">E8</strain>
    </source>
</reference>
<protein>
    <recommendedName>
        <fullName evidence="3">ERF1 domain 2</fullName>
    </recommendedName>
</protein>
<sequence length="125" mass="14472">MSQSIIWIDKTQAKEFVLSKDHTSSSIILHQAKPERHDNHLDRIDDIRSEDLKHFFEDIVSRLTHVENILLAGPGIAKTLFKNHLEDHHSNLAKKIVAEITTDHPTDPEIITLGKKYFETHRVKH</sequence>
<dbReference type="SUPFAM" id="SSF53137">
    <property type="entry name" value="Translational machinery components"/>
    <property type="match status" value="1"/>
</dbReference>
<organism evidence="1 2">
    <name type="scientific">Leptospira johnsonii</name>
    <dbReference type="NCBI Taxonomy" id="1917820"/>
    <lineage>
        <taxon>Bacteria</taxon>
        <taxon>Pseudomonadati</taxon>
        <taxon>Spirochaetota</taxon>
        <taxon>Spirochaetia</taxon>
        <taxon>Leptospirales</taxon>
        <taxon>Leptospiraceae</taxon>
        <taxon>Leptospira</taxon>
    </lineage>
</organism>
<evidence type="ECO:0000313" key="2">
    <source>
        <dbReference type="Proteomes" id="UP000245076"/>
    </source>
</evidence>
<dbReference type="AlphaFoldDB" id="A0A2P2D6S3"/>
<accession>A0A2P2D6S3</accession>
<proteinExistence type="predicted"/>
<keyword evidence="2" id="KW-1185">Reference proteome</keyword>
<name>A0A2P2D6S3_9LEPT</name>
<evidence type="ECO:0000313" key="1">
    <source>
        <dbReference type="EMBL" id="GBF40339.1"/>
    </source>
</evidence>
<gene>
    <name evidence="1" type="ORF">LPTSP1_33570</name>
</gene>
<evidence type="ECO:0008006" key="3">
    <source>
        <dbReference type="Google" id="ProtNLM"/>
    </source>
</evidence>
<dbReference type="EMBL" id="BFAY01000011">
    <property type="protein sequence ID" value="GBF40339.1"/>
    <property type="molecule type" value="Genomic_DNA"/>
</dbReference>